<dbReference type="AlphaFoldDB" id="A0A7H4LA93"/>
<organism evidence="1 2">
    <name type="scientific">Triticum aestivum</name>
    <name type="common">Wheat</name>
    <dbReference type="NCBI Taxonomy" id="4565"/>
    <lineage>
        <taxon>Eukaryota</taxon>
        <taxon>Viridiplantae</taxon>
        <taxon>Streptophyta</taxon>
        <taxon>Embryophyta</taxon>
        <taxon>Tracheophyta</taxon>
        <taxon>Spermatophyta</taxon>
        <taxon>Magnoliopsida</taxon>
        <taxon>Liliopsida</taxon>
        <taxon>Poales</taxon>
        <taxon>Poaceae</taxon>
        <taxon>BOP clade</taxon>
        <taxon>Pooideae</taxon>
        <taxon>Triticodae</taxon>
        <taxon>Triticeae</taxon>
        <taxon>Triticinae</taxon>
        <taxon>Triticum</taxon>
    </lineage>
</organism>
<name>A0A7H4LA93_WHEAT</name>
<sequence>MSYSDDESLPGECDWCHDDRGLCDRPHLDEDRCFSIKLKETFDVETLIPCHARRYVLERMGFEDHESMETKKIHLRTHHGMDFEVNLYNSESVTLFGCKKWEALCRMYGFHEDMLVTMALGDPEIEQDNMDIWVLVDTPPILPLSYFHSSKNVWKMVDKTHYTNGSELTYQEKNHLIAFCTDLENYNIYNQTPQHYGQYVPLGHMLNYGNYHGDTLRIPMDCVPHLMYQNGSLDVLNIHPGHPTNLNCPYQISKRSGDMLIKEWKKCMDSRKEVLGSKRKRSARIEDRMISILHNGESGSILFYAILP</sequence>
<protein>
    <submittedName>
        <fullName evidence="1">Uncharacterized protein</fullName>
    </submittedName>
</protein>
<accession>A0A7H4LA93</accession>
<evidence type="ECO:0000313" key="2">
    <source>
        <dbReference type="Proteomes" id="UP000280104"/>
    </source>
</evidence>
<evidence type="ECO:0000313" key="1">
    <source>
        <dbReference type="EMBL" id="SPT15531.1"/>
    </source>
</evidence>
<proteinExistence type="predicted"/>
<gene>
    <name evidence="1" type="ORF">CAMPLR22A2D_LOCUS120</name>
</gene>
<reference evidence="1 2" key="1">
    <citation type="submission" date="2018-05" db="EMBL/GenBank/DDBJ databases">
        <authorList>
            <person name="Thind KAUR A."/>
        </authorList>
    </citation>
    <scope>NUCLEOTIDE SEQUENCE [LARGE SCALE GENOMIC DNA]</scope>
</reference>
<dbReference type="EMBL" id="LS480641">
    <property type="protein sequence ID" value="SPT15531.1"/>
    <property type="molecule type" value="Genomic_DNA"/>
</dbReference>
<dbReference type="Proteomes" id="UP000280104">
    <property type="component" value="Chromosome II"/>
</dbReference>